<dbReference type="Pfam" id="PF01975">
    <property type="entry name" value="SurE"/>
    <property type="match status" value="1"/>
</dbReference>
<dbReference type="InterPro" id="IPR030048">
    <property type="entry name" value="SurE"/>
</dbReference>
<dbReference type="EC" id="3.1.3.5" evidence="5"/>
<dbReference type="GO" id="GO:0046872">
    <property type="term" value="F:metal ion binding"/>
    <property type="evidence" value="ECO:0007669"/>
    <property type="project" value="UniProtKB-KW"/>
</dbReference>
<evidence type="ECO:0000256" key="3">
    <source>
        <dbReference type="ARBA" id="ARBA00022801"/>
    </source>
</evidence>
<keyword evidence="3 5" id="KW-0378">Hydrolase</keyword>
<protein>
    <submittedName>
        <fullName evidence="5">5'-nucleotidase SurE</fullName>
        <ecNumber evidence="5">3.1.3.5</ecNumber>
    </submittedName>
</protein>
<comment type="caution">
    <text evidence="5">The sequence shown here is derived from an EMBL/GenBank/DDBJ whole genome shotgun (WGS) entry which is preliminary data.</text>
</comment>
<sequence>MSIKKILLTGDDGYTSTGTRLLVEALKNDFELTIAATLEQQSAMGGRMNLQGFEWGKDVVDGVPAYWVNGSPVDAMELMKSIYSEPETFDLVISGINWGANLSTSVFSSGTVNAALRAAGVQLSPHVLAMSWDLPADMYLLKHQKDAGLELYEYPKKMIRPILDFLIKEDFLAAPLVNLNFPQKATQAYRITEIAPDITKVFDYDADAVAKNLEDGHYSYAGSRRTDERLPLDWDVGAINAGYIAISPCLTNLSHQSVLGNCTTRQGQFSE</sequence>
<dbReference type="AlphaFoldDB" id="A0A644Y9H9"/>
<evidence type="ECO:0000313" key="5">
    <source>
        <dbReference type="EMBL" id="MPM23223.1"/>
    </source>
</evidence>
<name>A0A644Y9H9_9ZZZZ</name>
<keyword evidence="2" id="KW-0479">Metal-binding</keyword>
<comment type="similarity">
    <text evidence="1">Belongs to the SurE nucleotidase family.</text>
</comment>
<dbReference type="GO" id="GO:0008253">
    <property type="term" value="F:5'-nucleotidase activity"/>
    <property type="evidence" value="ECO:0007669"/>
    <property type="project" value="UniProtKB-EC"/>
</dbReference>
<dbReference type="EMBL" id="VSSQ01003981">
    <property type="protein sequence ID" value="MPM23223.1"/>
    <property type="molecule type" value="Genomic_DNA"/>
</dbReference>
<feature type="domain" description="Survival protein SurE-like phosphatase/nucleotidase" evidence="4">
    <location>
        <begin position="6"/>
        <end position="194"/>
    </location>
</feature>
<gene>
    <name evidence="5" type="primary">surE_17</name>
    <name evidence="5" type="ORF">SDC9_69688</name>
</gene>
<dbReference type="SUPFAM" id="SSF64167">
    <property type="entry name" value="SurE-like"/>
    <property type="match status" value="1"/>
</dbReference>
<dbReference type="PANTHER" id="PTHR30457:SF0">
    <property type="entry name" value="PHOSPHATASE, PUTATIVE (AFU_ORTHOLOGUE AFUA_4G01070)-RELATED"/>
    <property type="match status" value="1"/>
</dbReference>
<organism evidence="5">
    <name type="scientific">bioreactor metagenome</name>
    <dbReference type="NCBI Taxonomy" id="1076179"/>
    <lineage>
        <taxon>unclassified sequences</taxon>
        <taxon>metagenomes</taxon>
        <taxon>ecological metagenomes</taxon>
    </lineage>
</organism>
<proteinExistence type="inferred from homology"/>
<dbReference type="Gene3D" id="3.40.1210.10">
    <property type="entry name" value="Survival protein SurE-like phosphatase/nucleotidase"/>
    <property type="match status" value="1"/>
</dbReference>
<accession>A0A644Y9H9</accession>
<evidence type="ECO:0000256" key="2">
    <source>
        <dbReference type="ARBA" id="ARBA00022723"/>
    </source>
</evidence>
<evidence type="ECO:0000256" key="1">
    <source>
        <dbReference type="ARBA" id="ARBA00011062"/>
    </source>
</evidence>
<dbReference type="PANTHER" id="PTHR30457">
    <property type="entry name" value="5'-NUCLEOTIDASE SURE"/>
    <property type="match status" value="1"/>
</dbReference>
<dbReference type="InterPro" id="IPR036523">
    <property type="entry name" value="SurE-like_sf"/>
</dbReference>
<dbReference type="InterPro" id="IPR002828">
    <property type="entry name" value="SurE-like_Pase/nucleotidase"/>
</dbReference>
<evidence type="ECO:0000259" key="4">
    <source>
        <dbReference type="Pfam" id="PF01975"/>
    </source>
</evidence>
<reference evidence="5" key="1">
    <citation type="submission" date="2019-08" db="EMBL/GenBank/DDBJ databases">
        <authorList>
            <person name="Kucharzyk K."/>
            <person name="Murdoch R.W."/>
            <person name="Higgins S."/>
            <person name="Loffler F."/>
        </authorList>
    </citation>
    <scope>NUCLEOTIDE SEQUENCE</scope>
</reference>